<evidence type="ECO:0000256" key="1">
    <source>
        <dbReference type="ARBA" id="ARBA00022741"/>
    </source>
</evidence>
<feature type="region of interest" description="Disordered" evidence="3">
    <location>
        <begin position="97"/>
        <end position="116"/>
    </location>
</feature>
<feature type="region of interest" description="Disordered" evidence="3">
    <location>
        <begin position="154"/>
        <end position="173"/>
    </location>
</feature>
<dbReference type="InterPro" id="IPR003593">
    <property type="entry name" value="AAA+_ATPase"/>
</dbReference>
<dbReference type="InterPro" id="IPR050052">
    <property type="entry name" value="ATP-dep_Clp_protease_ClpX"/>
</dbReference>
<dbReference type="SMART" id="SM00382">
    <property type="entry name" value="AAA"/>
    <property type="match status" value="1"/>
</dbReference>
<dbReference type="GO" id="GO:0005759">
    <property type="term" value="C:mitochondrial matrix"/>
    <property type="evidence" value="ECO:0007669"/>
    <property type="project" value="TreeGrafter"/>
</dbReference>
<feature type="domain" description="Clp ATPase C-terminal" evidence="5">
    <location>
        <begin position="474"/>
        <end position="561"/>
    </location>
</feature>
<dbReference type="Gene3D" id="3.40.50.300">
    <property type="entry name" value="P-loop containing nucleotide triphosphate hydrolases"/>
    <property type="match status" value="1"/>
</dbReference>
<comment type="caution">
    <text evidence="6">The sequence shown here is derived from an EMBL/GenBank/DDBJ whole genome shotgun (WGS) entry which is preliminary data.</text>
</comment>
<dbReference type="STRING" id="947166.A0A1D1UN38"/>
<feature type="region of interest" description="Disordered" evidence="3">
    <location>
        <begin position="1"/>
        <end position="56"/>
    </location>
</feature>
<dbReference type="GO" id="GO:0016887">
    <property type="term" value="F:ATP hydrolysis activity"/>
    <property type="evidence" value="ECO:0007669"/>
    <property type="project" value="InterPro"/>
</dbReference>
<evidence type="ECO:0000259" key="5">
    <source>
        <dbReference type="SMART" id="SM01086"/>
    </source>
</evidence>
<dbReference type="InterPro" id="IPR019489">
    <property type="entry name" value="Clp_ATPase_C"/>
</dbReference>
<dbReference type="InterPro" id="IPR003959">
    <property type="entry name" value="ATPase_AAA_core"/>
</dbReference>
<dbReference type="EMBL" id="BDGG01000001">
    <property type="protein sequence ID" value="GAU89062.1"/>
    <property type="molecule type" value="Genomic_DNA"/>
</dbReference>
<dbReference type="GO" id="GO:0051603">
    <property type="term" value="P:proteolysis involved in protein catabolic process"/>
    <property type="evidence" value="ECO:0007669"/>
    <property type="project" value="TreeGrafter"/>
</dbReference>
<feature type="domain" description="AAA+ ATPase" evidence="4">
    <location>
        <begin position="235"/>
        <end position="383"/>
    </location>
</feature>
<evidence type="ECO:0008006" key="8">
    <source>
        <dbReference type="Google" id="ProtNLM"/>
    </source>
</evidence>
<keyword evidence="2" id="KW-0067">ATP-binding</keyword>
<evidence type="ECO:0000256" key="2">
    <source>
        <dbReference type="ARBA" id="ARBA00022840"/>
    </source>
</evidence>
<dbReference type="Gene3D" id="1.10.8.60">
    <property type="match status" value="1"/>
</dbReference>
<dbReference type="InterPro" id="IPR027417">
    <property type="entry name" value="P-loop_NTPase"/>
</dbReference>
<name>A0A1D1UN38_RAMVA</name>
<evidence type="ECO:0000256" key="3">
    <source>
        <dbReference type="SAM" id="MobiDB-lite"/>
    </source>
</evidence>
<reference evidence="6 7" key="1">
    <citation type="journal article" date="2016" name="Nat. Commun.">
        <title>Extremotolerant tardigrade genome and improved radiotolerance of human cultured cells by tardigrade-unique protein.</title>
        <authorList>
            <person name="Hashimoto T."/>
            <person name="Horikawa D.D."/>
            <person name="Saito Y."/>
            <person name="Kuwahara H."/>
            <person name="Kozuka-Hata H."/>
            <person name="Shin-I T."/>
            <person name="Minakuchi Y."/>
            <person name="Ohishi K."/>
            <person name="Motoyama A."/>
            <person name="Aizu T."/>
            <person name="Enomoto A."/>
            <person name="Kondo K."/>
            <person name="Tanaka S."/>
            <person name="Hara Y."/>
            <person name="Koshikawa S."/>
            <person name="Sagara H."/>
            <person name="Miura T."/>
            <person name="Yokobori S."/>
            <person name="Miyagawa K."/>
            <person name="Suzuki Y."/>
            <person name="Kubo T."/>
            <person name="Oyama M."/>
            <person name="Kohara Y."/>
            <person name="Fujiyama A."/>
            <person name="Arakawa K."/>
            <person name="Katayama T."/>
            <person name="Toyoda A."/>
            <person name="Kunieda T."/>
        </authorList>
    </citation>
    <scope>NUCLEOTIDE SEQUENCE [LARGE SCALE GENOMIC DNA]</scope>
    <source>
        <strain evidence="6 7">YOKOZUNA-1</strain>
    </source>
</reference>
<feature type="region of interest" description="Disordered" evidence="3">
    <location>
        <begin position="197"/>
        <end position="219"/>
    </location>
</feature>
<dbReference type="GO" id="GO:0005524">
    <property type="term" value="F:ATP binding"/>
    <property type="evidence" value="ECO:0007669"/>
    <property type="project" value="UniProtKB-KW"/>
</dbReference>
<dbReference type="PANTHER" id="PTHR48102">
    <property type="entry name" value="ATP-DEPENDENT CLP PROTEASE ATP-BINDING SUBUNIT CLPX-LIKE, MITOCHONDRIAL-RELATED"/>
    <property type="match status" value="1"/>
</dbReference>
<dbReference type="AlphaFoldDB" id="A0A1D1UN38"/>
<keyword evidence="1" id="KW-0547">Nucleotide-binding</keyword>
<evidence type="ECO:0000313" key="6">
    <source>
        <dbReference type="EMBL" id="GAU89062.1"/>
    </source>
</evidence>
<gene>
    <name evidence="6" type="primary">RvY_01657-1</name>
    <name evidence="6" type="synonym">RvY_01657.1</name>
    <name evidence="6" type="ORF">RvY_01657</name>
</gene>
<proteinExistence type="predicted"/>
<feature type="region of interest" description="Disordered" evidence="3">
    <location>
        <begin position="571"/>
        <end position="597"/>
    </location>
</feature>
<dbReference type="PANTHER" id="PTHR48102:SF7">
    <property type="entry name" value="ATP-DEPENDENT CLP PROTEASE ATP-BINDING SUBUNIT CLPX-LIKE, MITOCHONDRIAL"/>
    <property type="match status" value="1"/>
</dbReference>
<accession>A0A1D1UN38</accession>
<evidence type="ECO:0000313" key="7">
    <source>
        <dbReference type="Proteomes" id="UP000186922"/>
    </source>
</evidence>
<dbReference type="OrthoDB" id="1721884at2759"/>
<feature type="compositionally biased region" description="Gly residues" evidence="3">
    <location>
        <begin position="44"/>
        <end position="53"/>
    </location>
</feature>
<dbReference type="Pfam" id="PF26040">
    <property type="entry name" value="Zn_ribbon_CLPX_N"/>
    <property type="match status" value="1"/>
</dbReference>
<dbReference type="SUPFAM" id="SSF52540">
    <property type="entry name" value="P-loop containing nucleoside triphosphate hydrolases"/>
    <property type="match status" value="1"/>
</dbReference>
<organism evidence="6 7">
    <name type="scientific">Ramazzottius varieornatus</name>
    <name type="common">Water bear</name>
    <name type="synonym">Tardigrade</name>
    <dbReference type="NCBI Taxonomy" id="947166"/>
    <lineage>
        <taxon>Eukaryota</taxon>
        <taxon>Metazoa</taxon>
        <taxon>Ecdysozoa</taxon>
        <taxon>Tardigrada</taxon>
        <taxon>Eutardigrada</taxon>
        <taxon>Parachela</taxon>
        <taxon>Hypsibioidea</taxon>
        <taxon>Ramazzottiidae</taxon>
        <taxon>Ramazzottius</taxon>
    </lineage>
</organism>
<dbReference type="Proteomes" id="UP000186922">
    <property type="component" value="Unassembled WGS sequence"/>
</dbReference>
<dbReference type="FunFam" id="1.10.8.60:FF:000002">
    <property type="entry name" value="ATP-dependent Clp protease ATP-binding subunit ClpX"/>
    <property type="match status" value="1"/>
</dbReference>
<feature type="compositionally biased region" description="Basic and acidic residues" evidence="3">
    <location>
        <begin position="9"/>
        <end position="21"/>
    </location>
</feature>
<evidence type="ECO:0000259" key="4">
    <source>
        <dbReference type="SMART" id="SM00382"/>
    </source>
</evidence>
<keyword evidence="7" id="KW-1185">Reference proteome</keyword>
<sequence length="597" mass="63868">MRGSSGGDSSRDEGSDVHSKGGNDASMSGMGSGEQRPSNHNGRSGSGSRGGGSKDTTWKCPRCGSNCTLIDTSVASPKFASCKTCHHLFLLLNKSEATGPSPFEASRPSRQHRKVPPPPKLIYEFLNKHVVGQNRAKKVLSVAVYNHYKRLSKSIPEKERSRQSRGFGGQFGGPPDSNGISLLGFPNAGHFGAMGPLGQQIDSSPHGHVGSSGGGRTYGSLQLEENEEEEDIRLEKSNILMLGPTGSGKTLLAQTIAKCLDVPIAICDCTTLTQAGYVGEDIESIIGKLLVNADGDVQHAEQGIVFLDEVDKISAAISNQQIRDVGGEGVQQGLLKLLEGTTVNVQYSSNGRKLPVPVDTTNILFIASGAFTGLDRIVAKRSTEKNLGFFSRTPGNFKGSERISLKQLAAPELSQTIPSVNFPSYHSKQAALAAAENKVKDNLVESVESADLVDFGMIPEFIGRLPIVVPFHNLSLDMLVQILTEPKNAVIPQYKKLFEMDKVELEFSQDAIVAVAEKALARRTGARGLRSILESVLLDAMFESPGSTIKKIQIDKDAILGHKPVQYIREKAKAQAGQSGSSDQGSSRNVSQSDDSS</sequence>
<protein>
    <recommendedName>
        <fullName evidence="8">ClpX-type ZB domain-containing protein</fullName>
    </recommendedName>
</protein>
<dbReference type="Pfam" id="PF07724">
    <property type="entry name" value="AAA_2"/>
    <property type="match status" value="1"/>
</dbReference>
<feature type="compositionally biased region" description="Low complexity" evidence="3">
    <location>
        <begin position="577"/>
        <end position="597"/>
    </location>
</feature>
<dbReference type="SMART" id="SM01086">
    <property type="entry name" value="ClpB_D2-small"/>
    <property type="match status" value="1"/>
</dbReference>
<dbReference type="Pfam" id="PF10431">
    <property type="entry name" value="ClpB_D2-small"/>
    <property type="match status" value="1"/>
</dbReference>
<dbReference type="InterPro" id="IPR059067">
    <property type="entry name" value="Znf_ribbon_CLPX-like"/>
</dbReference>